<gene>
    <name evidence="9" type="ORF">J2Z64_001123</name>
</gene>
<proteinExistence type="inferred from homology"/>
<feature type="transmembrane region" description="Helical" evidence="8">
    <location>
        <begin position="385"/>
        <end position="407"/>
    </location>
</feature>
<dbReference type="Pfam" id="PF00474">
    <property type="entry name" value="SSF"/>
    <property type="match status" value="1"/>
</dbReference>
<organism evidence="9 10">
    <name type="scientific">Oceanobacillus polygoni</name>
    <dbReference type="NCBI Taxonomy" id="1235259"/>
    <lineage>
        <taxon>Bacteria</taxon>
        <taxon>Bacillati</taxon>
        <taxon>Bacillota</taxon>
        <taxon>Bacilli</taxon>
        <taxon>Bacillales</taxon>
        <taxon>Bacillaceae</taxon>
        <taxon>Oceanobacillus</taxon>
    </lineage>
</organism>
<dbReference type="PROSITE" id="PS50283">
    <property type="entry name" value="NA_SOLUT_SYMP_3"/>
    <property type="match status" value="1"/>
</dbReference>
<sequence length="475" mass="50667">MVLTILVLYLLIIFLVGVWANKYNNGVTDYLLAGRRLGVWLGSFALVATLYGGGKVVGLSEKGFDVGLVSWWNGIGGGIGFVLISLIIFRMRKLALFTVPDFIMERYKSNSLRVMCCLLSLVALLGILASQVAAASSVLEMFGVGSMTGAIIVSVVFIIYTAVGGLWGATITDFIHIIVAVAGTITASVIVLVKAGGFSGLGAGMSSVEKGEFLSLTANWDISFMIWLALPLILYNMIGQDVYQRLFATKDGKVAKRAAWIAGIMLTVITIFPVIIGMGARALFPELTDSRLALPTVINQLLPDFVAGIVLAAVMAAIMSTANSILTAGTSHIINDLYLKGTTTAAKEKSEKEDRRLLGLSRIWTLILGGVAILVATILPSIVDGLLISYTLYTSGVFTPVVVGLLWKKGTVQGAYSSFIGGLLVAILGISGFTVGEFPIEVLSVLVALILYFVVSLLTYQPPVSKEEEFEKVVE</sequence>
<keyword evidence="10" id="KW-1185">Reference proteome</keyword>
<evidence type="ECO:0000256" key="1">
    <source>
        <dbReference type="ARBA" id="ARBA00004141"/>
    </source>
</evidence>
<dbReference type="Proteomes" id="UP001138793">
    <property type="component" value="Unassembled WGS sequence"/>
</dbReference>
<feature type="transmembrane region" description="Helical" evidence="8">
    <location>
        <begin position="357"/>
        <end position="379"/>
    </location>
</feature>
<name>A0A9X0YQE6_9BACI</name>
<feature type="transmembrane region" description="Helical" evidence="8">
    <location>
        <begin position="442"/>
        <end position="460"/>
    </location>
</feature>
<dbReference type="RefSeq" id="WP_149473058.1">
    <property type="nucleotide sequence ID" value="NZ_JAGGMB010000003.1"/>
</dbReference>
<evidence type="ECO:0000256" key="5">
    <source>
        <dbReference type="ARBA" id="ARBA00022989"/>
    </source>
</evidence>
<protein>
    <submittedName>
        <fullName evidence="9">SSS family solute:Na+ symporter</fullName>
    </submittedName>
</protein>
<feature type="transmembrane region" description="Helical" evidence="8">
    <location>
        <begin position="213"/>
        <end position="238"/>
    </location>
</feature>
<dbReference type="GO" id="GO:0022857">
    <property type="term" value="F:transmembrane transporter activity"/>
    <property type="evidence" value="ECO:0007669"/>
    <property type="project" value="InterPro"/>
</dbReference>
<comment type="subcellular location">
    <subcellularLocation>
        <location evidence="1">Membrane</location>
        <topology evidence="1">Multi-pass membrane protein</topology>
    </subcellularLocation>
</comment>
<dbReference type="EMBL" id="JAGGMB010000003">
    <property type="protein sequence ID" value="MBP2076892.1"/>
    <property type="molecule type" value="Genomic_DNA"/>
</dbReference>
<dbReference type="AlphaFoldDB" id="A0A9X0YQE6"/>
<evidence type="ECO:0000256" key="8">
    <source>
        <dbReference type="SAM" id="Phobius"/>
    </source>
</evidence>
<feature type="transmembrane region" description="Helical" evidence="8">
    <location>
        <begin position="6"/>
        <end position="25"/>
    </location>
</feature>
<dbReference type="OrthoDB" id="9789704at2"/>
<evidence type="ECO:0000256" key="3">
    <source>
        <dbReference type="ARBA" id="ARBA00022448"/>
    </source>
</evidence>
<feature type="transmembrane region" description="Helical" evidence="8">
    <location>
        <begin position="414"/>
        <end position="436"/>
    </location>
</feature>
<keyword evidence="4 8" id="KW-0812">Transmembrane</keyword>
<dbReference type="InterPro" id="IPR038377">
    <property type="entry name" value="Na/Glc_symporter_sf"/>
</dbReference>
<evidence type="ECO:0000256" key="4">
    <source>
        <dbReference type="ARBA" id="ARBA00022692"/>
    </source>
</evidence>
<dbReference type="InterPro" id="IPR001734">
    <property type="entry name" value="Na/solute_symporter"/>
</dbReference>
<feature type="transmembrane region" description="Helical" evidence="8">
    <location>
        <begin position="141"/>
        <end position="162"/>
    </location>
</feature>
<feature type="transmembrane region" description="Helical" evidence="8">
    <location>
        <begin position="174"/>
        <end position="193"/>
    </location>
</feature>
<keyword evidence="6 8" id="KW-0472">Membrane</keyword>
<reference evidence="9" key="1">
    <citation type="submission" date="2021-03" db="EMBL/GenBank/DDBJ databases">
        <title>Genomic Encyclopedia of Type Strains, Phase IV (KMG-IV): sequencing the most valuable type-strain genomes for metagenomic binning, comparative biology and taxonomic classification.</title>
        <authorList>
            <person name="Goeker M."/>
        </authorList>
    </citation>
    <scope>NUCLEOTIDE SEQUENCE</scope>
    <source>
        <strain evidence="9">DSM 107338</strain>
    </source>
</reference>
<keyword evidence="5 8" id="KW-1133">Transmembrane helix</keyword>
<dbReference type="PANTHER" id="PTHR48086:SF7">
    <property type="entry name" value="SODIUM-SOLUTE SYMPORTER-RELATED"/>
    <property type="match status" value="1"/>
</dbReference>
<feature type="transmembrane region" description="Helical" evidence="8">
    <location>
        <begin position="110"/>
        <end position="129"/>
    </location>
</feature>
<evidence type="ECO:0000256" key="2">
    <source>
        <dbReference type="ARBA" id="ARBA00006434"/>
    </source>
</evidence>
<evidence type="ECO:0000256" key="6">
    <source>
        <dbReference type="ARBA" id="ARBA00023136"/>
    </source>
</evidence>
<dbReference type="GO" id="GO:0005886">
    <property type="term" value="C:plasma membrane"/>
    <property type="evidence" value="ECO:0007669"/>
    <property type="project" value="TreeGrafter"/>
</dbReference>
<evidence type="ECO:0000256" key="7">
    <source>
        <dbReference type="RuleBase" id="RU362091"/>
    </source>
</evidence>
<feature type="transmembrane region" description="Helical" evidence="8">
    <location>
        <begin position="37"/>
        <end position="57"/>
    </location>
</feature>
<dbReference type="CDD" id="cd10322">
    <property type="entry name" value="SLC5sbd"/>
    <property type="match status" value="1"/>
</dbReference>
<keyword evidence="3" id="KW-0813">Transport</keyword>
<comment type="similarity">
    <text evidence="2 7">Belongs to the sodium:solute symporter (SSF) (TC 2.A.21) family.</text>
</comment>
<comment type="caution">
    <text evidence="9">The sequence shown here is derived from an EMBL/GenBank/DDBJ whole genome shotgun (WGS) entry which is preliminary data.</text>
</comment>
<feature type="transmembrane region" description="Helical" evidence="8">
    <location>
        <begin position="259"/>
        <end position="284"/>
    </location>
</feature>
<feature type="transmembrane region" description="Helical" evidence="8">
    <location>
        <begin position="69"/>
        <end position="89"/>
    </location>
</feature>
<accession>A0A9X0YQE6</accession>
<evidence type="ECO:0000313" key="10">
    <source>
        <dbReference type="Proteomes" id="UP001138793"/>
    </source>
</evidence>
<dbReference type="InterPro" id="IPR050277">
    <property type="entry name" value="Sodium:Solute_Symporter"/>
</dbReference>
<evidence type="ECO:0000313" key="9">
    <source>
        <dbReference type="EMBL" id="MBP2076892.1"/>
    </source>
</evidence>
<dbReference type="PANTHER" id="PTHR48086">
    <property type="entry name" value="SODIUM/PROLINE SYMPORTER-RELATED"/>
    <property type="match status" value="1"/>
</dbReference>
<feature type="transmembrane region" description="Helical" evidence="8">
    <location>
        <begin position="304"/>
        <end position="326"/>
    </location>
</feature>
<dbReference type="Gene3D" id="1.20.1730.10">
    <property type="entry name" value="Sodium/glucose cotransporter"/>
    <property type="match status" value="1"/>
</dbReference>